<dbReference type="InterPro" id="IPR018097">
    <property type="entry name" value="EGF_Ca-bd_CS"/>
</dbReference>
<dbReference type="CDD" id="cd00054">
    <property type="entry name" value="EGF_CA"/>
    <property type="match status" value="1"/>
</dbReference>
<feature type="domain" description="AMOP" evidence="8">
    <location>
        <begin position="524"/>
        <end position="675"/>
    </location>
</feature>
<dbReference type="InterPro" id="IPR000152">
    <property type="entry name" value="EGF-type_Asp/Asn_hydroxyl_site"/>
</dbReference>
<feature type="region of interest" description="Disordered" evidence="5">
    <location>
        <begin position="1"/>
        <end position="120"/>
    </location>
</feature>
<gene>
    <name evidence="9" type="ORF">TSG867_LOCUS512</name>
</gene>
<dbReference type="InterPro" id="IPR005533">
    <property type="entry name" value="AMOP_dom"/>
</dbReference>
<feature type="region of interest" description="Disordered" evidence="5">
    <location>
        <begin position="158"/>
        <end position="178"/>
    </location>
</feature>
<protein>
    <recommendedName>
        <fullName evidence="11">Mucin-like protein</fullName>
    </recommendedName>
</protein>
<keyword evidence="1 4" id="KW-0245">EGF-like domain</keyword>
<evidence type="ECO:0008006" key="11">
    <source>
        <dbReference type="Google" id="ProtNLM"/>
    </source>
</evidence>
<dbReference type="SMART" id="SM00179">
    <property type="entry name" value="EGF_CA"/>
    <property type="match status" value="4"/>
</dbReference>
<evidence type="ECO:0000256" key="3">
    <source>
        <dbReference type="ARBA" id="ARBA00023157"/>
    </source>
</evidence>
<dbReference type="EMBL" id="CAJOBQ010000010">
    <property type="protein sequence ID" value="CAF4207950.1"/>
    <property type="molecule type" value="Genomic_DNA"/>
</dbReference>
<feature type="transmembrane region" description="Helical" evidence="6">
    <location>
        <begin position="1821"/>
        <end position="1849"/>
    </location>
</feature>
<evidence type="ECO:0000256" key="5">
    <source>
        <dbReference type="SAM" id="MobiDB-lite"/>
    </source>
</evidence>
<dbReference type="InterPro" id="IPR009030">
    <property type="entry name" value="Growth_fac_rcpt_cys_sf"/>
</dbReference>
<feature type="compositionally biased region" description="Low complexity" evidence="5">
    <location>
        <begin position="63"/>
        <end position="120"/>
    </location>
</feature>
<dbReference type="PROSITE" id="PS01187">
    <property type="entry name" value="EGF_CA"/>
    <property type="match status" value="2"/>
</dbReference>
<keyword evidence="6" id="KW-0812">Transmembrane</keyword>
<evidence type="ECO:0000313" key="9">
    <source>
        <dbReference type="EMBL" id="CAF4207950.1"/>
    </source>
</evidence>
<dbReference type="SUPFAM" id="SSF57184">
    <property type="entry name" value="Growth factor receptor domain"/>
    <property type="match status" value="1"/>
</dbReference>
<keyword evidence="6" id="KW-1133">Transmembrane helix</keyword>
<dbReference type="PROSITE" id="PS01186">
    <property type="entry name" value="EGF_2"/>
    <property type="match status" value="1"/>
</dbReference>
<keyword evidence="2" id="KW-0677">Repeat</keyword>
<dbReference type="PANTHER" id="PTHR24033:SF151">
    <property type="entry name" value="NOTCH 2"/>
    <property type="match status" value="1"/>
</dbReference>
<name>A0A820BKV4_9BILA</name>
<evidence type="ECO:0000256" key="2">
    <source>
        <dbReference type="ARBA" id="ARBA00022737"/>
    </source>
</evidence>
<dbReference type="InterPro" id="IPR000742">
    <property type="entry name" value="EGF"/>
</dbReference>
<comment type="caution">
    <text evidence="4">Lacks conserved residue(s) required for the propagation of feature annotation.</text>
</comment>
<feature type="domain" description="EGF-like" evidence="7">
    <location>
        <begin position="1345"/>
        <end position="1379"/>
    </location>
</feature>
<dbReference type="PROSITE" id="PS00010">
    <property type="entry name" value="ASX_HYDROXYL"/>
    <property type="match status" value="1"/>
</dbReference>
<dbReference type="PROSITE" id="PS00022">
    <property type="entry name" value="EGF_1"/>
    <property type="match status" value="1"/>
</dbReference>
<dbReference type="PROSITE" id="PS50856">
    <property type="entry name" value="AMOP"/>
    <property type="match status" value="1"/>
</dbReference>
<accession>A0A820BKV4</accession>
<dbReference type="Gene3D" id="2.90.20.10">
    <property type="entry name" value="Plasmodium vivax P25 domain"/>
    <property type="match status" value="1"/>
</dbReference>
<evidence type="ECO:0000313" key="10">
    <source>
        <dbReference type="Proteomes" id="UP000663862"/>
    </source>
</evidence>
<comment type="caution">
    <text evidence="9">The sequence shown here is derived from an EMBL/GenBank/DDBJ whole genome shotgun (WGS) entry which is preliminary data.</text>
</comment>
<feature type="domain" description="EGF-like" evidence="7">
    <location>
        <begin position="1484"/>
        <end position="1526"/>
    </location>
</feature>
<dbReference type="Pfam" id="PF07645">
    <property type="entry name" value="EGF_CA"/>
    <property type="match status" value="2"/>
</dbReference>
<feature type="compositionally biased region" description="Low complexity" evidence="5">
    <location>
        <begin position="158"/>
        <end position="175"/>
    </location>
</feature>
<dbReference type="InterPro" id="IPR049883">
    <property type="entry name" value="NOTCH1_EGF-like"/>
</dbReference>
<dbReference type="Gene3D" id="2.10.25.10">
    <property type="entry name" value="Laminin"/>
    <property type="match status" value="1"/>
</dbReference>
<proteinExistence type="predicted"/>
<keyword evidence="3 4" id="KW-1015">Disulfide bond</keyword>
<evidence type="ECO:0000256" key="4">
    <source>
        <dbReference type="PROSITE-ProRule" id="PRU00076"/>
    </source>
</evidence>
<sequence>MQVDAALLGSNFGDMTAATDGSGETTEETTYQTDTTSSATTTQAIQTTITFTEPPSAQTSVPTGTETTTTAATGTETTTSATTGTETTTTAATGTGTATSATTGTDTTTTAATGTGTTTSLITGTETATTAATGTETTTSVTTGTETLTTRAAGTETSITGTTGRSRTSTMTSESQATVTGAIGTSITPAGTTGTEATTGSRTLTSTSVTMPVVSTSTLTSTVALTTTFTTGPTTTTNSIVCTSSEKTVSGCVLLVNSSSFCNASTRGVESIEKTITCSNGSRTVEVAVSACIPICPVTEVAFNSTPTLVNLNMRVTPIALPFPYQYTNENNVHKVLFVTDKGYITLDKPLYAVEPSENGLPDVPYIAPFWTNLLYVNQTIIQPTIYTGLSNGTSEWKAVVDTVNILQNTLINEEVAVYRVVKIRWQNLITNMDSTTSGSGSSDFKNIMFDAYLINGPGSGFNVWNSYLRFEYYINTTIVTPNYQPVVIGYHTENATSHKSSVSFTNKITDFISSTRMLRNYFLSSKILSTCEIWYWQQHTDILFKRSDNLTAVKRNPCPCSYQQALSDFRFYQLNSENRYEQSNRISCFFPASSFVQQASSAKSYQQSCCYDTSVGSLITSGQFAGSVLDAAAIESLRYSSGQPQRIKERDECCIVSNGTVDWSTWCNLYYELRPPSTCDGYQPPSQAWFGGDPHIQTLSNSDVSCNVFGSFIYAETTSTANNSANSNSTSTTSTIIKPLVSNELFSIVARTSKTPALLQVTKFFNQDITYFSSFSMYLGSNRDLIIDVDIDPSNNYQFSVNYLVKSENITQSPFHSSNDFVEYFYYPTSLNTSSEIMFSIIQENQSISAINWNTFTSNNKNVSTQIQVPRLTISTWSGLAMQCYLIENNMACTLLLPHKYDGNVQGLVFGGVTSNANQYCSNYSLIPNAAEQQALQTNDTLSWFNTGASSSYQTYINTIACPMAKTLPTYGFCVQDTILSQSSLLGQLTVRSSTDYQVANAFLNTNPPKVSLVSPISIDAPYTYLLTIPYTMTFTNKSNANINVQVDGNSSMIVRIQETNTSIPYNCSWNNTFYSCNFLYANDNSNLIELTVIATDIVSNLTTYQKIQLIVNECVDGQPIWNNPTMLSSSVYVLFCICNELAAGDYCERSVSCNDMTACILNFAPNINCMAVLNATLINSTQTPYQCINSRTNEFCSNNSECCKRGYAFKTDVQQCLFQPVCNSTLCGLNNTCQDSEIGNNLYVCICKEGQIFDGTTCIQENVCNSGIGILPCTKPFQVANNVGIECQCDCPVGFTNSSDGCIPPSTVTCDNVTNVCTDSSTPGNPFCRFRTLTYNNNTGTCRNNLCTDYCQNGTCSSDTNRYTCSCPPGTSLDYALNCAVCDSGSAGPNCSLVCDCEFGTCNVNATGAAKVCSCAPGYTGLRCDAYINYCDPIDDNCNATVTNRVCQLAPTNRDTNISSNAYNCICQTGYEPAAGSNICKDINECFLASSSENICPDSTTQCVNTVGSYKCVCDPGYTKANATNTHACVDINECTTNASTCAKFPNSYCINLVPFYECRCDYGYAPSGDYNQIYSALQGNQVCEVYDQCAANSIDCGGGMCFQNMLANGSLPTCYCNNSLILIQISSGKYDCVCSSNTNYFSGGICIPRPNPGIGLGGGSTFIIRINCDNISSVTEEIMRRFNESFAYPYTIVIKNNGSTCDQSGLTDFLFEITTADNITVQNTAFQILDNITTNLSVGIYSVGKCANKTVLVQNVTACFLLDLCDLCGGAVQRGACLPSLGVSKCQCFANTADPSSPYTGDFCLASASPESLSSSSWIPVVVGVLAGLAGIFCAITCCLLALAAWRRRRRLSPKEDDLRIRRIWHLPRAQVPTTVTAENIQTYLNSTSLSINTTSSIQDNSTLDNDRSTYRTNYEYDGNATANSTFFKQLDQTMGTKLRATITRPDISAVLSSLPAISKSHSISSSTTIPSISDDPIDELDAIIDDEDLTMTFHDPLDDLFQDNEMLEVINPNLALPRPQMDSQPSGLFSSAGRFKNKVLIVCFGDIFHW</sequence>
<dbReference type="Proteomes" id="UP000663862">
    <property type="component" value="Unassembled WGS sequence"/>
</dbReference>
<dbReference type="SMART" id="SM00181">
    <property type="entry name" value="EGF"/>
    <property type="match status" value="7"/>
</dbReference>
<evidence type="ECO:0000256" key="6">
    <source>
        <dbReference type="SAM" id="Phobius"/>
    </source>
</evidence>
<evidence type="ECO:0000259" key="7">
    <source>
        <dbReference type="PROSITE" id="PS50026"/>
    </source>
</evidence>
<keyword evidence="6" id="KW-0472">Membrane</keyword>
<evidence type="ECO:0000256" key="1">
    <source>
        <dbReference type="ARBA" id="ARBA00022536"/>
    </source>
</evidence>
<evidence type="ECO:0000259" key="8">
    <source>
        <dbReference type="PROSITE" id="PS50856"/>
    </source>
</evidence>
<organism evidence="9 10">
    <name type="scientific">Rotaria socialis</name>
    <dbReference type="NCBI Taxonomy" id="392032"/>
    <lineage>
        <taxon>Eukaryota</taxon>
        <taxon>Metazoa</taxon>
        <taxon>Spiralia</taxon>
        <taxon>Gnathifera</taxon>
        <taxon>Rotifera</taxon>
        <taxon>Eurotatoria</taxon>
        <taxon>Bdelloidea</taxon>
        <taxon>Philodinida</taxon>
        <taxon>Philodinidae</taxon>
        <taxon>Rotaria</taxon>
    </lineage>
</organism>
<dbReference type="GO" id="GO:0005509">
    <property type="term" value="F:calcium ion binding"/>
    <property type="evidence" value="ECO:0007669"/>
    <property type="project" value="InterPro"/>
</dbReference>
<dbReference type="InterPro" id="IPR001881">
    <property type="entry name" value="EGF-like_Ca-bd_dom"/>
</dbReference>
<dbReference type="PROSITE" id="PS50026">
    <property type="entry name" value="EGF_3"/>
    <property type="match status" value="3"/>
</dbReference>
<dbReference type="PANTHER" id="PTHR24033">
    <property type="entry name" value="EGF-LIKE DOMAIN-CONTAINING PROTEIN"/>
    <property type="match status" value="1"/>
</dbReference>
<feature type="compositionally biased region" description="Low complexity" evidence="5">
    <location>
        <begin position="16"/>
        <end position="53"/>
    </location>
</feature>
<reference evidence="9" key="1">
    <citation type="submission" date="2021-02" db="EMBL/GenBank/DDBJ databases">
        <authorList>
            <person name="Nowell W R."/>
        </authorList>
    </citation>
    <scope>NUCLEOTIDE SEQUENCE</scope>
</reference>
<dbReference type="InterPro" id="IPR051830">
    <property type="entry name" value="NOTCH_homolog"/>
</dbReference>
<feature type="disulfide bond" evidence="4">
    <location>
        <begin position="1417"/>
        <end position="1426"/>
    </location>
</feature>
<feature type="domain" description="EGF-like" evidence="7">
    <location>
        <begin position="1389"/>
        <end position="1427"/>
    </location>
</feature>